<gene>
    <name evidence="10" type="ORF">DCAR_0934779</name>
</gene>
<dbReference type="InterPro" id="IPR003265">
    <property type="entry name" value="HhH-GPD_domain"/>
</dbReference>
<keyword evidence="5" id="KW-0408">Iron</keyword>
<dbReference type="Gene3D" id="1.10.1670.10">
    <property type="entry name" value="Helix-hairpin-Helix base-excision DNA repair enzymes (C-terminal)"/>
    <property type="match status" value="1"/>
</dbReference>
<evidence type="ECO:0000313" key="10">
    <source>
        <dbReference type="EMBL" id="WOH15242.1"/>
    </source>
</evidence>
<evidence type="ECO:0000256" key="4">
    <source>
        <dbReference type="ARBA" id="ARBA00022723"/>
    </source>
</evidence>
<evidence type="ECO:0000256" key="1">
    <source>
        <dbReference type="ARBA" id="ARBA00001966"/>
    </source>
</evidence>
<evidence type="ECO:0000256" key="5">
    <source>
        <dbReference type="ARBA" id="ARBA00023004"/>
    </source>
</evidence>
<dbReference type="GO" id="GO:0019104">
    <property type="term" value="F:DNA N-glycosylase activity"/>
    <property type="evidence" value="ECO:0007669"/>
    <property type="project" value="InterPro"/>
</dbReference>
<comment type="subcellular location">
    <subcellularLocation>
        <location evidence="2">Nucleus</location>
    </subcellularLocation>
</comment>
<evidence type="ECO:0000256" key="7">
    <source>
        <dbReference type="ARBA" id="ARBA00023125"/>
    </source>
</evidence>
<reference evidence="10" key="2">
    <citation type="submission" date="2022-03" db="EMBL/GenBank/DDBJ databases">
        <title>Draft title - Genomic analysis of global carrot germplasm unveils the trajectory of domestication and the origin of high carotenoid orange carrot.</title>
        <authorList>
            <person name="Iorizzo M."/>
            <person name="Ellison S."/>
            <person name="Senalik D."/>
            <person name="Macko-Podgorni A."/>
            <person name="Grzebelus D."/>
            <person name="Bostan H."/>
            <person name="Rolling W."/>
            <person name="Curaba J."/>
            <person name="Simon P."/>
        </authorList>
    </citation>
    <scope>NUCLEOTIDE SEQUENCE</scope>
    <source>
        <tissue evidence="10">Leaf</tissue>
    </source>
</reference>
<feature type="domain" description="HhH-GPD" evidence="9">
    <location>
        <begin position="490"/>
        <end position="645"/>
    </location>
</feature>
<keyword evidence="6" id="KW-0411">Iron-sulfur</keyword>
<evidence type="ECO:0000256" key="3">
    <source>
        <dbReference type="ARBA" id="ARBA00005646"/>
    </source>
</evidence>
<dbReference type="InterPro" id="IPR011257">
    <property type="entry name" value="DNA_glycosylase"/>
</dbReference>
<dbReference type="GO" id="GO:0003677">
    <property type="term" value="F:DNA binding"/>
    <property type="evidence" value="ECO:0007669"/>
    <property type="project" value="UniProtKB-KW"/>
</dbReference>
<dbReference type="GO" id="GO:0035514">
    <property type="term" value="F:DNA demethylase activity"/>
    <property type="evidence" value="ECO:0007669"/>
    <property type="project" value="InterPro"/>
</dbReference>
<keyword evidence="11" id="KW-1185">Reference proteome</keyword>
<dbReference type="InterPro" id="IPR003651">
    <property type="entry name" value="Endonuclease3_FeS-loop_motif"/>
</dbReference>
<dbReference type="Proteomes" id="UP000077755">
    <property type="component" value="Chromosome 9"/>
</dbReference>
<evidence type="ECO:0000313" key="11">
    <source>
        <dbReference type="Proteomes" id="UP000077755"/>
    </source>
</evidence>
<evidence type="ECO:0000256" key="2">
    <source>
        <dbReference type="ARBA" id="ARBA00004123"/>
    </source>
</evidence>
<dbReference type="InterPro" id="IPR044811">
    <property type="entry name" value="DME/ROS1"/>
</dbReference>
<organism evidence="10 11">
    <name type="scientific">Daucus carota subsp. sativus</name>
    <name type="common">Carrot</name>
    <dbReference type="NCBI Taxonomy" id="79200"/>
    <lineage>
        <taxon>Eukaryota</taxon>
        <taxon>Viridiplantae</taxon>
        <taxon>Streptophyta</taxon>
        <taxon>Embryophyta</taxon>
        <taxon>Tracheophyta</taxon>
        <taxon>Spermatophyta</taxon>
        <taxon>Magnoliopsida</taxon>
        <taxon>eudicotyledons</taxon>
        <taxon>Gunneridae</taxon>
        <taxon>Pentapetalae</taxon>
        <taxon>asterids</taxon>
        <taxon>campanulids</taxon>
        <taxon>Apiales</taxon>
        <taxon>Apiaceae</taxon>
        <taxon>Apioideae</taxon>
        <taxon>Scandiceae</taxon>
        <taxon>Daucinae</taxon>
        <taxon>Daucus</taxon>
        <taxon>Daucus sect. Daucus</taxon>
    </lineage>
</organism>
<keyword evidence="4" id="KW-0479">Metal-binding</keyword>
<name>A0AAF0XXH9_DAUCS</name>
<dbReference type="AlphaFoldDB" id="A0AAF0XXH9"/>
<dbReference type="PANTHER" id="PTHR46213">
    <property type="entry name" value="TRANSCRIPTIONAL ACTIVATOR DEMETER"/>
    <property type="match status" value="1"/>
</dbReference>
<dbReference type="GO" id="GO:0006284">
    <property type="term" value="P:base-excision repair"/>
    <property type="evidence" value="ECO:0007669"/>
    <property type="project" value="InterPro"/>
</dbReference>
<comment type="cofactor">
    <cofactor evidence="1">
        <name>[4Fe-4S] cluster</name>
        <dbReference type="ChEBI" id="CHEBI:49883"/>
    </cofactor>
</comment>
<evidence type="ECO:0000256" key="8">
    <source>
        <dbReference type="ARBA" id="ARBA00023242"/>
    </source>
</evidence>
<dbReference type="InterPro" id="IPR023170">
    <property type="entry name" value="HhH_base_excis_C"/>
</dbReference>
<protein>
    <recommendedName>
        <fullName evidence="9">HhH-GPD domain-containing protein</fullName>
    </recommendedName>
</protein>
<reference evidence="10" key="1">
    <citation type="journal article" date="2016" name="Nat. Genet.">
        <title>A high-quality carrot genome assembly provides new insights into carotenoid accumulation and asterid genome evolution.</title>
        <authorList>
            <person name="Iorizzo M."/>
            <person name="Ellison S."/>
            <person name="Senalik D."/>
            <person name="Zeng P."/>
            <person name="Satapoomin P."/>
            <person name="Huang J."/>
            <person name="Bowman M."/>
            <person name="Iovene M."/>
            <person name="Sanseverino W."/>
            <person name="Cavagnaro P."/>
            <person name="Yildiz M."/>
            <person name="Macko-Podgorni A."/>
            <person name="Moranska E."/>
            <person name="Grzebelus E."/>
            <person name="Grzebelus D."/>
            <person name="Ashrafi H."/>
            <person name="Zheng Z."/>
            <person name="Cheng S."/>
            <person name="Spooner D."/>
            <person name="Van Deynze A."/>
            <person name="Simon P."/>
        </authorList>
    </citation>
    <scope>NUCLEOTIDE SEQUENCE</scope>
    <source>
        <tissue evidence="10">Leaf</tissue>
    </source>
</reference>
<dbReference type="GO" id="GO:0051539">
    <property type="term" value="F:4 iron, 4 sulfur cluster binding"/>
    <property type="evidence" value="ECO:0007669"/>
    <property type="project" value="InterPro"/>
</dbReference>
<dbReference type="SUPFAM" id="SSF48150">
    <property type="entry name" value="DNA-glycosylase"/>
    <property type="match status" value="1"/>
</dbReference>
<proteinExistence type="inferred from homology"/>
<comment type="similarity">
    <text evidence="3">Belongs to the DNA glycosylase family. DEMETER subfamily.</text>
</comment>
<keyword evidence="7" id="KW-0238">DNA-binding</keyword>
<evidence type="ECO:0000256" key="6">
    <source>
        <dbReference type="ARBA" id="ARBA00023014"/>
    </source>
</evidence>
<dbReference type="GO" id="GO:0046872">
    <property type="term" value="F:metal ion binding"/>
    <property type="evidence" value="ECO:0007669"/>
    <property type="project" value="UniProtKB-KW"/>
</dbReference>
<dbReference type="GO" id="GO:0005634">
    <property type="term" value="C:nucleus"/>
    <property type="evidence" value="ECO:0007669"/>
    <property type="project" value="UniProtKB-SubCell"/>
</dbReference>
<dbReference type="CDD" id="cd00056">
    <property type="entry name" value="ENDO3c"/>
    <property type="match status" value="1"/>
</dbReference>
<evidence type="ECO:0000259" key="9">
    <source>
        <dbReference type="SMART" id="SM00478"/>
    </source>
</evidence>
<dbReference type="EMBL" id="CP093351">
    <property type="protein sequence ID" value="WOH15242.1"/>
    <property type="molecule type" value="Genomic_DNA"/>
</dbReference>
<dbReference type="SMART" id="SM00478">
    <property type="entry name" value="ENDO3c"/>
    <property type="match status" value="1"/>
</dbReference>
<dbReference type="Pfam" id="PF15628">
    <property type="entry name" value="RRM_DME"/>
    <property type="match status" value="1"/>
</dbReference>
<dbReference type="Gene3D" id="1.10.340.30">
    <property type="entry name" value="Hypothetical protein, domain 2"/>
    <property type="match status" value="1"/>
</dbReference>
<dbReference type="PANTHER" id="PTHR46213:SF13">
    <property type="entry name" value="DEMETER-LIKE PROTEIN 2-RELATED"/>
    <property type="match status" value="1"/>
</dbReference>
<dbReference type="InterPro" id="IPR028925">
    <property type="entry name" value="RRM_DME"/>
</dbReference>
<dbReference type="GO" id="GO:0141166">
    <property type="term" value="P:chromosomal 5-methylcytosine DNA demethylation pathway"/>
    <property type="evidence" value="ECO:0007669"/>
    <property type="project" value="InterPro"/>
</dbReference>
<keyword evidence="8" id="KW-0539">Nucleus</keyword>
<accession>A0AAF0XXH9</accession>
<sequence>MAEKKFVQEDDICIPSNTTLLQGDLPTIKFSNILNLYSGDALQVKSVVGEVACSKDENYKIQTTQSLQTVVAGFSSPASAPSTPINQYVRKRRNSATPLKQNPIKKRNSCTDKLDQKPKLKKCSPEILNDEDNTKRTPTIRVSKSNLKIRTPVVSSTRKAQTKRTYIRKSCSKLVADSLKNIQSEVATKSFKRALKFDMENRAGDGCNRFENKDNQAATVDLIQEVDKQCFFPVHHKTSQSLINSRDSVPKFLKKRKKRRIKRLVHIFESSCRNVKTAEVGERSDKGILLIKKLGESDNGENLNTKLYCTTEESQTALEILDMYSAVKMKRRRLAGSIQRPLTNVTSVPKEALLQLHKSEGAFTTNHDAENNERRWRKLQLFDEYIGQVGLREQNVGRSVELNKKHKFHAKVDLNEESERVYNLLMSSGGILLDQEAEADSKKKEYWDRERNLTRIRVESFISTVGMIQGNRSFSPWKSSVVDSVVGAFLTQNVCDHFSSTRRARDDKTMDAVDWEVVRQANVDEVAEIIKDQGMNNVIAGKIKDFLNKIVEEQGCPDLEWLRDVPPEEAKTYLLNIFGIGLKSVECIRLLTLHHVAFPVDTNVRRVAVRLGWVPLKPLPEGLQMHLLEMYPVVNSIQKYLYPRLCTLDQEKLYLLHYHLITFGKIFCTKRKPNCNACPMRGECKYFASAFASHRLDLPSPERKDIVTTQNFVAKTPLVLQIDPDVSDREYQHIFSKLGSKHLRQKCEPIIEYPASPGPSEPEDIEDLFKVSNELNDFGNYDDDDIPIIRIDSEACMNNIIEYAKGSNISFEGENSKILALLNSSNALPMPPLKHAGRLRTVHQVYELPDDHPILDDVDKRDPDDPSPYLFAVWNEGKHRSSVSHTSSTRKQVRYNIVCNCSEPDCESLVCGTLLIPVRSANHGTFPLNGTYFQVNEVFADDESSERPIVVPRDWLWGLTRRNLYRGTSPATIFKGFTLYHIQHAFCKGFFCNRGFNREKRCTTTLGHRFHINTMQPKEKATCHKQ</sequence>
<dbReference type="SMART" id="SM00525">
    <property type="entry name" value="FES"/>
    <property type="match status" value="1"/>
</dbReference>